<evidence type="ECO:0000313" key="3">
    <source>
        <dbReference type="Proteomes" id="UP000230084"/>
    </source>
</evidence>
<dbReference type="SUPFAM" id="SSF46966">
    <property type="entry name" value="Spectrin repeat"/>
    <property type="match status" value="1"/>
</dbReference>
<comment type="caution">
    <text evidence="2">The sequence shown here is derived from an EMBL/GenBank/DDBJ whole genome shotgun (WGS) entry which is preliminary data.</text>
</comment>
<evidence type="ECO:0000256" key="1">
    <source>
        <dbReference type="SAM" id="SignalP"/>
    </source>
</evidence>
<organism evidence="2 3">
    <name type="scientific">Candidatus Uhrbacteria bacterium CG10_big_fil_rev_8_21_14_0_10_50_16</name>
    <dbReference type="NCBI Taxonomy" id="1975039"/>
    <lineage>
        <taxon>Bacteria</taxon>
        <taxon>Candidatus Uhriibacteriota</taxon>
    </lineage>
</organism>
<gene>
    <name evidence="2" type="ORF">COV06_00265</name>
</gene>
<reference evidence="2 3" key="1">
    <citation type="submission" date="2017-09" db="EMBL/GenBank/DDBJ databases">
        <title>Depth-based differentiation of microbial function through sediment-hosted aquifers and enrichment of novel symbionts in the deep terrestrial subsurface.</title>
        <authorList>
            <person name="Probst A.J."/>
            <person name="Ladd B."/>
            <person name="Jarett J.K."/>
            <person name="Geller-Mcgrath D.E."/>
            <person name="Sieber C.M."/>
            <person name="Emerson J.B."/>
            <person name="Anantharaman K."/>
            <person name="Thomas B.C."/>
            <person name="Malmstrom R."/>
            <person name="Stieglmeier M."/>
            <person name="Klingl A."/>
            <person name="Woyke T."/>
            <person name="Ryan C.M."/>
            <person name="Banfield J.F."/>
        </authorList>
    </citation>
    <scope>NUCLEOTIDE SEQUENCE [LARGE SCALE GENOMIC DNA]</scope>
    <source>
        <strain evidence="2">CG10_big_fil_rev_8_21_14_0_10_50_16</strain>
    </source>
</reference>
<proteinExistence type="predicted"/>
<dbReference type="EMBL" id="PCYM01000001">
    <property type="protein sequence ID" value="PIR47825.1"/>
    <property type="molecule type" value="Genomic_DNA"/>
</dbReference>
<accession>A0A2H0RPZ5</accession>
<protein>
    <recommendedName>
        <fullName evidence="4">DUF5667 domain-containing protein</fullName>
    </recommendedName>
</protein>
<evidence type="ECO:0008006" key="4">
    <source>
        <dbReference type="Google" id="ProtNLM"/>
    </source>
</evidence>
<feature type="signal peptide" evidence="1">
    <location>
        <begin position="1"/>
        <end position="25"/>
    </location>
</feature>
<dbReference type="AlphaFoldDB" id="A0A2H0RPZ5"/>
<dbReference type="Proteomes" id="UP000230084">
    <property type="component" value="Unassembled WGS sequence"/>
</dbReference>
<name>A0A2H0RPZ5_9BACT</name>
<keyword evidence="1" id="KW-0732">Signal</keyword>
<feature type="chain" id="PRO_5013567654" description="DUF5667 domain-containing protein" evidence="1">
    <location>
        <begin position="26"/>
        <end position="168"/>
    </location>
</feature>
<evidence type="ECO:0000313" key="2">
    <source>
        <dbReference type="EMBL" id="PIR47825.1"/>
    </source>
</evidence>
<sequence length="168" mass="18509">MKQKNALFMAAALVAVMGMGTIGVASTFAAAPLDSANRFAGLQEAIAQRFHVDVADVQQVFQEQHARMQDEMRAQSQERLDALVADGKLTQEQVDALQAKHQEMEALQKSLKDATPQERKDAIESHREDMKAFADELGLPNIPLEGMRAREGRGGMGRPHQFKAPINN</sequence>